<dbReference type="Proteomes" id="UP000834458">
    <property type="component" value="Unassembled WGS sequence"/>
</dbReference>
<gene>
    <name evidence="1" type="ORF">GHA_03406</name>
</gene>
<organism evidence="1 2">
    <name type="scientific">Comamonas aquatica</name>
    <dbReference type="NCBI Taxonomy" id="225991"/>
    <lineage>
        <taxon>Bacteria</taxon>
        <taxon>Pseudomonadati</taxon>
        <taxon>Pseudomonadota</taxon>
        <taxon>Betaproteobacteria</taxon>
        <taxon>Burkholderiales</taxon>
        <taxon>Comamonadaceae</taxon>
        <taxon>Comamonas</taxon>
    </lineage>
</organism>
<protein>
    <submittedName>
        <fullName evidence="1">Uncharacterized protein</fullName>
    </submittedName>
</protein>
<reference evidence="1" key="1">
    <citation type="submission" date="2020-05" db="EMBL/GenBank/DDBJ databases">
        <authorList>
            <person name="Delgado-Blas J."/>
        </authorList>
    </citation>
    <scope>NUCLEOTIDE SEQUENCE</scope>
    <source>
        <strain evidence="1">BB1454</strain>
    </source>
</reference>
<name>A0AA35DA92_9BURK</name>
<proteinExistence type="predicted"/>
<comment type="caution">
    <text evidence="1">The sequence shown here is derived from an EMBL/GenBank/DDBJ whole genome shotgun (WGS) entry which is preliminary data.</text>
</comment>
<accession>A0AA35DA92</accession>
<sequence length="50" mass="5486">MTLNQSPVRLRRVPFLSLRGKGGDSLAAGRPLRAVYRESWLYSLLGAGAK</sequence>
<dbReference type="AlphaFoldDB" id="A0AA35DA92"/>
<evidence type="ECO:0000313" key="1">
    <source>
        <dbReference type="EMBL" id="CAB5708368.1"/>
    </source>
</evidence>
<dbReference type="EMBL" id="CAHPSC010000070">
    <property type="protein sequence ID" value="CAB5708368.1"/>
    <property type="molecule type" value="Genomic_DNA"/>
</dbReference>
<evidence type="ECO:0000313" key="2">
    <source>
        <dbReference type="Proteomes" id="UP000834458"/>
    </source>
</evidence>